<reference evidence="1 2" key="1">
    <citation type="journal article" date="2011" name="Appl. Environ. Microbiol.">
        <title>Novel Virulent and Broad-Host-Range Erwinia amylovora Bacteriophages Reveal a High Degree of Mosaicism and a Relationship to Enterobacteriaceae Phages.</title>
        <authorList>
            <person name="Born Y."/>
            <person name="Fieseler L."/>
            <person name="Marazzi J."/>
            <person name="Lurz R."/>
            <person name="Duffy B."/>
            <person name="Loessner M.J."/>
        </authorList>
    </citation>
    <scope>NUCLEOTIDE SEQUENCE [LARGE SCALE GENOMIC DNA]</scope>
</reference>
<dbReference type="RefSeq" id="YP_007004657.1">
    <property type="nucleotide sequence ID" value="NC_019504.1"/>
</dbReference>
<sequence>MSRFDCKNKLYRNIDGRLILRQWIEQRSGWEYYLRDYGDNQWYRAGNQLHCEFTCNYQAKLIGINLSNTGL</sequence>
<evidence type="ECO:0000313" key="2">
    <source>
        <dbReference type="Proteomes" id="UP000008892"/>
    </source>
</evidence>
<organism evidence="1 2">
    <name type="scientific">Erwinia phage vB_EamM-Y2</name>
    <dbReference type="NCBI Taxonomy" id="1051676"/>
    <lineage>
        <taxon>Viruses</taxon>
        <taxon>Duplodnaviria</taxon>
        <taxon>Heunggongvirae</taxon>
        <taxon>Uroviricota</taxon>
        <taxon>Caudoviricetes</taxon>
        <taxon>Chaseviridae</taxon>
        <taxon>Cleopatravirinae</taxon>
        <taxon>Loessnervirus</taxon>
        <taxon>Loessnervirus Y2</taxon>
    </lineage>
</organism>
<name>G0YPV6_9CAUD</name>
<dbReference type="GeneID" id="14010438"/>
<dbReference type="EMBL" id="HQ728264">
    <property type="protein sequence ID" value="AEJ81383.1"/>
    <property type="molecule type" value="Genomic_DNA"/>
</dbReference>
<protein>
    <submittedName>
        <fullName evidence="1">Gp07</fullName>
    </submittedName>
</protein>
<dbReference type="Proteomes" id="UP000008892">
    <property type="component" value="Segment"/>
</dbReference>
<proteinExistence type="predicted"/>
<evidence type="ECO:0000313" key="1">
    <source>
        <dbReference type="EMBL" id="AEJ81383.1"/>
    </source>
</evidence>
<accession>G0YPV6</accession>
<dbReference type="KEGG" id="vg:14010438"/>
<keyword evidence="2" id="KW-1185">Reference proteome</keyword>